<dbReference type="SMART" id="SM00047">
    <property type="entry name" value="LYZ2"/>
    <property type="match status" value="1"/>
</dbReference>
<dbReference type="AlphaFoldDB" id="A0A844GAV4"/>
<protein>
    <submittedName>
        <fullName evidence="3">Flagellar assembly peptidoglycan hydrolase FlgJ</fullName>
    </submittedName>
</protein>
<name>A0A844GAV4_9NEIS</name>
<comment type="caution">
    <text evidence="3">The sequence shown here is derived from an EMBL/GenBank/DDBJ whole genome shotgun (WGS) entry which is preliminary data.</text>
</comment>
<dbReference type="GO" id="GO:0016798">
    <property type="term" value="F:hydrolase activity, acting on glycosyl bonds"/>
    <property type="evidence" value="ECO:0007669"/>
    <property type="project" value="InterPro"/>
</dbReference>
<dbReference type="GO" id="GO:0044780">
    <property type="term" value="P:bacterial-type flagellum assembly"/>
    <property type="evidence" value="ECO:0007669"/>
    <property type="project" value="InterPro"/>
</dbReference>
<dbReference type="PANTHER" id="PTHR33308">
    <property type="entry name" value="PEPTIDOGLYCAN HYDROLASE FLGJ"/>
    <property type="match status" value="1"/>
</dbReference>
<dbReference type="Proteomes" id="UP000446658">
    <property type="component" value="Unassembled WGS sequence"/>
</dbReference>
<organism evidence="3 4">
    <name type="scientific">Paludibacterium denitrificans</name>
    <dbReference type="NCBI Taxonomy" id="2675226"/>
    <lineage>
        <taxon>Bacteria</taxon>
        <taxon>Pseudomonadati</taxon>
        <taxon>Pseudomonadota</taxon>
        <taxon>Betaproteobacteria</taxon>
        <taxon>Neisseriales</taxon>
        <taxon>Chromobacteriaceae</taxon>
        <taxon>Paludibacterium</taxon>
    </lineage>
</organism>
<evidence type="ECO:0000256" key="1">
    <source>
        <dbReference type="ARBA" id="ARBA00022801"/>
    </source>
</evidence>
<reference evidence="3 4" key="1">
    <citation type="submission" date="2019-11" db="EMBL/GenBank/DDBJ databases">
        <title>Draft genome sequence of Paludibacterium sp. dN18-1.</title>
        <authorList>
            <person name="Im W.-T."/>
        </authorList>
    </citation>
    <scope>NUCLEOTIDE SEQUENCE [LARGE SCALE GENOMIC DNA]</scope>
    <source>
        <strain evidence="4">dN 18-1</strain>
    </source>
</reference>
<keyword evidence="3" id="KW-0282">Flagellum</keyword>
<keyword evidence="4" id="KW-1185">Reference proteome</keyword>
<evidence type="ECO:0000313" key="3">
    <source>
        <dbReference type="EMBL" id="MTD32912.1"/>
    </source>
</evidence>
<dbReference type="InterPro" id="IPR013377">
    <property type="entry name" value="FlgJ"/>
</dbReference>
<dbReference type="NCBIfam" id="TIGR02541">
    <property type="entry name" value="flagell_FlgJ"/>
    <property type="match status" value="1"/>
</dbReference>
<sequence>MFDRNNAEITAFIRDGVSSDSDDRPAPALSSEARALMQSLRGASAVPDGSADDISGDQQSFLENIGPWAKQAGQQLGVAPELVLAHAALESGWGQHPLRTANGSSSHNLFGIKAGRGWQGAVTNALTTEHFNGADIKTTQRFRAYPDFQSAFQDYAHLLKSNPRFAGALNVGSNAEAFASALQRAGYATDPHYADKLQNIARKLSKLLAG</sequence>
<proteinExistence type="predicted"/>
<dbReference type="GO" id="GO:0071973">
    <property type="term" value="P:bacterial-type flagellum-dependent cell motility"/>
    <property type="evidence" value="ECO:0007669"/>
    <property type="project" value="TreeGrafter"/>
</dbReference>
<dbReference type="GO" id="GO:0004040">
    <property type="term" value="F:amidase activity"/>
    <property type="evidence" value="ECO:0007669"/>
    <property type="project" value="InterPro"/>
</dbReference>
<dbReference type="InterPro" id="IPR051056">
    <property type="entry name" value="Glycosyl_Hydrolase_73"/>
</dbReference>
<dbReference type="Pfam" id="PF01832">
    <property type="entry name" value="Glucosaminidase"/>
    <property type="match status" value="1"/>
</dbReference>
<evidence type="ECO:0000313" key="4">
    <source>
        <dbReference type="Proteomes" id="UP000446658"/>
    </source>
</evidence>
<keyword evidence="1 3" id="KW-0378">Hydrolase</keyword>
<dbReference type="InterPro" id="IPR002901">
    <property type="entry name" value="MGlyc_endo_b_GlcNAc-like_dom"/>
</dbReference>
<keyword evidence="3" id="KW-0966">Cell projection</keyword>
<evidence type="ECO:0000259" key="2">
    <source>
        <dbReference type="SMART" id="SM00047"/>
    </source>
</evidence>
<dbReference type="Gene3D" id="2.10.70.40">
    <property type="entry name" value="peptidoglycan hydrolase"/>
    <property type="match status" value="1"/>
</dbReference>
<gene>
    <name evidence="3" type="primary">flgJ</name>
    <name evidence="3" type="ORF">GKE73_05845</name>
</gene>
<keyword evidence="3" id="KW-0969">Cilium</keyword>
<dbReference type="PRINTS" id="PR01002">
    <property type="entry name" value="FLGFLGJ"/>
</dbReference>
<dbReference type="EMBL" id="WLYX01000001">
    <property type="protein sequence ID" value="MTD32912.1"/>
    <property type="molecule type" value="Genomic_DNA"/>
</dbReference>
<dbReference type="PANTHER" id="PTHR33308:SF9">
    <property type="entry name" value="PEPTIDOGLYCAN HYDROLASE FLGJ"/>
    <property type="match status" value="1"/>
</dbReference>
<dbReference type="Gene3D" id="1.10.530.10">
    <property type="match status" value="1"/>
</dbReference>
<accession>A0A844GAV4</accession>
<dbReference type="RefSeq" id="WP_280955137.1">
    <property type="nucleotide sequence ID" value="NZ_WLYX01000001.1"/>
</dbReference>
<feature type="domain" description="Mannosyl-glycoprotein endo-beta-N-acetylglucosamidase-like" evidence="2">
    <location>
        <begin position="51"/>
        <end position="210"/>
    </location>
</feature>